<protein>
    <recommendedName>
        <fullName evidence="1">DUF218 domain-containing protein</fullName>
    </recommendedName>
</protein>
<sequence>MKPLISKEPVIPDLNEMDVDFLTALTFEKEVIPQKCDALFIFSGTHSGHWEKAIEAYKYNYIDTIVVTGGRSLTGIPHPDWDGNSDIEISEAQVIVSYLVSAGIPSEKIFMEEKSTNSLENVIYAKEVFDFTMIQTLMVVCKSHVAGRQIRTLKKHLPRQIEYIPYTFNSVYKGIEVNRYNWMETEVGRKRVWGEYLRIKHYGIKGDILPLDGSCNLLSND</sequence>
<gene>
    <name evidence="2" type="ORF">ABID52_001673</name>
</gene>
<evidence type="ECO:0000313" key="3">
    <source>
        <dbReference type="Proteomes" id="UP001549097"/>
    </source>
</evidence>
<reference evidence="2 3" key="1">
    <citation type="submission" date="2024-06" db="EMBL/GenBank/DDBJ databases">
        <title>Genomic Encyclopedia of Type Strains, Phase IV (KMG-IV): sequencing the most valuable type-strain genomes for metagenomic binning, comparative biology and taxonomic classification.</title>
        <authorList>
            <person name="Goeker M."/>
        </authorList>
    </citation>
    <scope>NUCLEOTIDE SEQUENCE [LARGE SCALE GENOMIC DNA]</scope>
    <source>
        <strain evidence="2 3">DSM 100124</strain>
    </source>
</reference>
<proteinExistence type="predicted"/>
<dbReference type="Pfam" id="PF02698">
    <property type="entry name" value="DUF218"/>
    <property type="match status" value="1"/>
</dbReference>
<accession>A0ABV2LKH7</accession>
<comment type="caution">
    <text evidence="2">The sequence shown here is derived from an EMBL/GenBank/DDBJ whole genome shotgun (WGS) entry which is preliminary data.</text>
</comment>
<evidence type="ECO:0000259" key="1">
    <source>
        <dbReference type="Pfam" id="PF02698"/>
    </source>
</evidence>
<dbReference type="Gene3D" id="3.40.50.620">
    <property type="entry name" value="HUPs"/>
    <property type="match status" value="1"/>
</dbReference>
<feature type="domain" description="DUF218" evidence="1">
    <location>
        <begin position="47"/>
        <end position="174"/>
    </location>
</feature>
<dbReference type="InterPro" id="IPR014729">
    <property type="entry name" value="Rossmann-like_a/b/a_fold"/>
</dbReference>
<evidence type="ECO:0000313" key="2">
    <source>
        <dbReference type="EMBL" id="MET3728092.1"/>
    </source>
</evidence>
<organism evidence="2 3">
    <name type="scientific">Fictibacillus halophilus</name>
    <dbReference type="NCBI Taxonomy" id="1610490"/>
    <lineage>
        <taxon>Bacteria</taxon>
        <taxon>Bacillati</taxon>
        <taxon>Bacillota</taxon>
        <taxon>Bacilli</taxon>
        <taxon>Bacillales</taxon>
        <taxon>Fictibacillaceae</taxon>
        <taxon>Fictibacillus</taxon>
    </lineage>
</organism>
<keyword evidence="3" id="KW-1185">Reference proteome</keyword>
<dbReference type="CDD" id="cd06259">
    <property type="entry name" value="YdcF-like"/>
    <property type="match status" value="1"/>
</dbReference>
<dbReference type="InterPro" id="IPR003848">
    <property type="entry name" value="DUF218"/>
</dbReference>
<dbReference type="EMBL" id="JBEPMP010000001">
    <property type="protein sequence ID" value="MET3728092.1"/>
    <property type="molecule type" value="Genomic_DNA"/>
</dbReference>
<dbReference type="PANTHER" id="PTHR30336:SF4">
    <property type="entry name" value="ENVELOPE BIOGENESIS FACTOR ELYC"/>
    <property type="match status" value="1"/>
</dbReference>
<dbReference type="RefSeq" id="WP_233096445.1">
    <property type="nucleotide sequence ID" value="NZ_JAEACF010000001.1"/>
</dbReference>
<name>A0ABV2LKH7_9BACL</name>
<dbReference type="Proteomes" id="UP001549097">
    <property type="component" value="Unassembled WGS sequence"/>
</dbReference>
<dbReference type="InterPro" id="IPR051599">
    <property type="entry name" value="Cell_Envelope_Assoc"/>
</dbReference>
<dbReference type="PANTHER" id="PTHR30336">
    <property type="entry name" value="INNER MEMBRANE PROTEIN, PROBABLE PERMEASE"/>
    <property type="match status" value="1"/>
</dbReference>